<keyword evidence="3" id="KW-1185">Reference proteome</keyword>
<name>A0ABT8AKS7_9HYPH</name>
<keyword evidence="1" id="KW-1133">Transmembrane helix</keyword>
<dbReference type="PROSITE" id="PS51257">
    <property type="entry name" value="PROKAR_LIPOPROTEIN"/>
    <property type="match status" value="1"/>
</dbReference>
<proteinExistence type="predicted"/>
<dbReference type="EMBL" id="JAUFPT010000016">
    <property type="protein sequence ID" value="MDN3570161.1"/>
    <property type="molecule type" value="Genomic_DNA"/>
</dbReference>
<feature type="transmembrane region" description="Helical" evidence="1">
    <location>
        <begin position="12"/>
        <end position="33"/>
    </location>
</feature>
<protein>
    <recommendedName>
        <fullName evidence="4">TRAP transporter small permease</fullName>
    </recommendedName>
</protein>
<dbReference type="Proteomes" id="UP001244297">
    <property type="component" value="Unassembled WGS sequence"/>
</dbReference>
<evidence type="ECO:0008006" key="4">
    <source>
        <dbReference type="Google" id="ProtNLM"/>
    </source>
</evidence>
<keyword evidence="1" id="KW-0472">Membrane</keyword>
<reference evidence="3" key="1">
    <citation type="journal article" date="2019" name="Int. J. Syst. Evol. Microbiol.">
        <title>The Global Catalogue of Microorganisms (GCM) 10K type strain sequencing project: providing services to taxonomists for standard genome sequencing and annotation.</title>
        <authorList>
            <consortium name="The Broad Institute Genomics Platform"/>
            <consortium name="The Broad Institute Genome Sequencing Center for Infectious Disease"/>
            <person name="Wu L."/>
            <person name="Ma J."/>
        </authorList>
    </citation>
    <scope>NUCLEOTIDE SEQUENCE [LARGE SCALE GENOMIC DNA]</scope>
    <source>
        <strain evidence="3">CECT 7806</strain>
    </source>
</reference>
<gene>
    <name evidence="2" type="ORF">QWZ18_05915</name>
</gene>
<feature type="transmembrane region" description="Helical" evidence="1">
    <location>
        <begin position="79"/>
        <end position="107"/>
    </location>
</feature>
<keyword evidence="1" id="KW-0812">Transmembrane</keyword>
<evidence type="ECO:0000256" key="1">
    <source>
        <dbReference type="SAM" id="Phobius"/>
    </source>
</evidence>
<feature type="transmembrane region" description="Helical" evidence="1">
    <location>
        <begin position="48"/>
        <end position="67"/>
    </location>
</feature>
<feature type="transmembrane region" description="Helical" evidence="1">
    <location>
        <begin position="119"/>
        <end position="139"/>
    </location>
</feature>
<evidence type="ECO:0000313" key="2">
    <source>
        <dbReference type="EMBL" id="MDN3570161.1"/>
    </source>
</evidence>
<sequence>MSRTSRRAAIYGGLLILQTAAASCLVWIILPIFRRMISRLGEPVDLELWRLATVIGCIIVLQSCYWIRLQRVPICIPFCNVVVGHLLLFASRASFFFGGAFFSVLFFRHVPELSALPPLGQGFVKALAVLAILFSLFCYSLELERLGKAIEGPPTDVR</sequence>
<organism evidence="2 3">
    <name type="scientific">Methylobacterium longum</name>
    <dbReference type="NCBI Taxonomy" id="767694"/>
    <lineage>
        <taxon>Bacteria</taxon>
        <taxon>Pseudomonadati</taxon>
        <taxon>Pseudomonadota</taxon>
        <taxon>Alphaproteobacteria</taxon>
        <taxon>Hyphomicrobiales</taxon>
        <taxon>Methylobacteriaceae</taxon>
        <taxon>Methylobacterium</taxon>
    </lineage>
</organism>
<accession>A0ABT8AKS7</accession>
<comment type="caution">
    <text evidence="2">The sequence shown here is derived from an EMBL/GenBank/DDBJ whole genome shotgun (WGS) entry which is preliminary data.</text>
</comment>
<evidence type="ECO:0000313" key="3">
    <source>
        <dbReference type="Proteomes" id="UP001244297"/>
    </source>
</evidence>